<comment type="caution">
    <text evidence="1">The sequence shown here is derived from an EMBL/GenBank/DDBJ whole genome shotgun (WGS) entry which is preliminary data.</text>
</comment>
<evidence type="ECO:0000313" key="3">
    <source>
        <dbReference type="Proteomes" id="UP000247702"/>
    </source>
</evidence>
<sequence>MQDGIVKKLENYIIYDALQNAAEIWFKVSSQTISNCWKKTGILPPNNEIDEIYEDYDSVILDNFDREIEELDTLISQLLEGDLDAYEYLRIEDEVFEGGFINCEIVDAVLNADKEEKHLIDENEITSILEKVSLIEAEDAANKMMRFLYEQGLEFGKVNNKLKVLKELYKRIKLLIVNNLKQADIHNYFYNVE</sequence>
<evidence type="ECO:0000313" key="2">
    <source>
        <dbReference type="EMBL" id="GES86978.1"/>
    </source>
</evidence>
<evidence type="ECO:0008006" key="4">
    <source>
        <dbReference type="Google" id="ProtNLM"/>
    </source>
</evidence>
<reference evidence="2" key="2">
    <citation type="submission" date="2019-10" db="EMBL/GenBank/DDBJ databases">
        <title>Conservation and host-specific expression of non-tandemly repeated heterogenous ribosome RNA gene in arbuscular mycorrhizal fungi.</title>
        <authorList>
            <person name="Maeda T."/>
            <person name="Kobayashi Y."/>
            <person name="Nakagawa T."/>
            <person name="Ezawa T."/>
            <person name="Yamaguchi K."/>
            <person name="Bino T."/>
            <person name="Nishimoto Y."/>
            <person name="Shigenobu S."/>
            <person name="Kawaguchi M."/>
        </authorList>
    </citation>
    <scope>NUCLEOTIDE SEQUENCE</scope>
    <source>
        <strain evidence="2">HR1</strain>
    </source>
</reference>
<organism evidence="1 3">
    <name type="scientific">Rhizophagus clarus</name>
    <dbReference type="NCBI Taxonomy" id="94130"/>
    <lineage>
        <taxon>Eukaryota</taxon>
        <taxon>Fungi</taxon>
        <taxon>Fungi incertae sedis</taxon>
        <taxon>Mucoromycota</taxon>
        <taxon>Glomeromycotina</taxon>
        <taxon>Glomeromycetes</taxon>
        <taxon>Glomerales</taxon>
        <taxon>Glomeraceae</taxon>
        <taxon>Rhizophagus</taxon>
    </lineage>
</organism>
<gene>
    <name evidence="2" type="ORF">RCL2_001400400</name>
    <name evidence="1" type="ORF">RclHR1_02930001</name>
</gene>
<dbReference type="Proteomes" id="UP000247702">
    <property type="component" value="Unassembled WGS sequence"/>
</dbReference>
<dbReference type="STRING" id="94130.A0A2Z6R886"/>
<dbReference type="EMBL" id="BEXD01002146">
    <property type="protein sequence ID" value="GBB97152.1"/>
    <property type="molecule type" value="Genomic_DNA"/>
</dbReference>
<dbReference type="Proteomes" id="UP000615446">
    <property type="component" value="Unassembled WGS sequence"/>
</dbReference>
<dbReference type="OrthoDB" id="2352171at2759"/>
<dbReference type="EMBL" id="BLAL01000162">
    <property type="protein sequence ID" value="GES86978.1"/>
    <property type="molecule type" value="Genomic_DNA"/>
</dbReference>
<reference evidence="1 3" key="1">
    <citation type="submission" date="2017-11" db="EMBL/GenBank/DDBJ databases">
        <title>The genome of Rhizophagus clarus HR1 reveals common genetic basis of auxotrophy among arbuscular mycorrhizal fungi.</title>
        <authorList>
            <person name="Kobayashi Y."/>
        </authorList>
    </citation>
    <scope>NUCLEOTIDE SEQUENCE [LARGE SCALE GENOMIC DNA]</scope>
    <source>
        <strain evidence="1 3">HR1</strain>
    </source>
</reference>
<keyword evidence="3" id="KW-1185">Reference proteome</keyword>
<dbReference type="AlphaFoldDB" id="A0A2Z6R886"/>
<proteinExistence type="predicted"/>
<name>A0A2Z6R886_9GLOM</name>
<protein>
    <recommendedName>
        <fullName evidence="4">DDE-1 domain-containing protein</fullName>
    </recommendedName>
</protein>
<accession>A0A2Z6R886</accession>
<evidence type="ECO:0000313" key="1">
    <source>
        <dbReference type="EMBL" id="GBB97152.1"/>
    </source>
</evidence>